<evidence type="ECO:0000313" key="1">
    <source>
        <dbReference type="EMBL" id="KAK2021052.1"/>
    </source>
</evidence>
<keyword evidence="2" id="KW-1185">Reference proteome</keyword>
<dbReference type="AlphaFoldDB" id="A0AAD9H4B5"/>
<accession>A0AAD9H4B5</accession>
<gene>
    <name evidence="1" type="ORF">LX32DRAFT_278168</name>
</gene>
<comment type="caution">
    <text evidence="1">The sequence shown here is derived from an EMBL/GenBank/DDBJ whole genome shotgun (WGS) entry which is preliminary data.</text>
</comment>
<sequence length="186" mass="20767">MRVARLIVRCGSSLTYCLQDYYRCPRPVPSPPLRPSRDDENYTSRGSAAIFVSGAIKSWRDRLERVPRRRAPGPSKPGYSVVIDAGWSMKKREKCAKKGPLPSLAPRFFSLKWVSFLEAQLLPLTRKAPPGRLHRLQASLHRRTSEPAGADIAGRERTVGAVARTDHMMHRARVPPAAPRGDSSET</sequence>
<name>A0AAD9H4B5_9PEZI</name>
<protein>
    <submittedName>
        <fullName evidence="1">Uncharacterized protein</fullName>
    </submittedName>
</protein>
<dbReference type="Proteomes" id="UP001232148">
    <property type="component" value="Unassembled WGS sequence"/>
</dbReference>
<reference evidence="1" key="1">
    <citation type="submission" date="2021-06" db="EMBL/GenBank/DDBJ databases">
        <title>Comparative genomics, transcriptomics and evolutionary studies reveal genomic signatures of adaptation to plant cell wall in hemibiotrophic fungi.</title>
        <authorList>
            <consortium name="DOE Joint Genome Institute"/>
            <person name="Baroncelli R."/>
            <person name="Diaz J.F."/>
            <person name="Benocci T."/>
            <person name="Peng M."/>
            <person name="Battaglia E."/>
            <person name="Haridas S."/>
            <person name="Andreopoulos W."/>
            <person name="Labutti K."/>
            <person name="Pangilinan J."/>
            <person name="Floch G.L."/>
            <person name="Makela M.R."/>
            <person name="Henrissat B."/>
            <person name="Grigoriev I.V."/>
            <person name="Crouch J.A."/>
            <person name="De Vries R.P."/>
            <person name="Sukno S.A."/>
            <person name="Thon M.R."/>
        </authorList>
    </citation>
    <scope>NUCLEOTIDE SEQUENCE</scope>
    <source>
        <strain evidence="1">MAFF235873</strain>
    </source>
</reference>
<proteinExistence type="predicted"/>
<dbReference type="EMBL" id="MU843142">
    <property type="protein sequence ID" value="KAK2021052.1"/>
    <property type="molecule type" value="Genomic_DNA"/>
</dbReference>
<evidence type="ECO:0000313" key="2">
    <source>
        <dbReference type="Proteomes" id="UP001232148"/>
    </source>
</evidence>
<organism evidence="1 2">
    <name type="scientific">Colletotrichum zoysiae</name>
    <dbReference type="NCBI Taxonomy" id="1216348"/>
    <lineage>
        <taxon>Eukaryota</taxon>
        <taxon>Fungi</taxon>
        <taxon>Dikarya</taxon>
        <taxon>Ascomycota</taxon>
        <taxon>Pezizomycotina</taxon>
        <taxon>Sordariomycetes</taxon>
        <taxon>Hypocreomycetidae</taxon>
        <taxon>Glomerellales</taxon>
        <taxon>Glomerellaceae</taxon>
        <taxon>Colletotrichum</taxon>
        <taxon>Colletotrichum graminicola species complex</taxon>
    </lineage>
</organism>